<evidence type="ECO:0000313" key="3">
    <source>
        <dbReference type="Proteomes" id="UP001300745"/>
    </source>
</evidence>
<dbReference type="InterPro" id="IPR029063">
    <property type="entry name" value="SAM-dependent_MTases_sf"/>
</dbReference>
<organism evidence="2 3">
    <name type="scientific">Mycobacterium pinniadriaticum</name>
    <dbReference type="NCBI Taxonomy" id="2994102"/>
    <lineage>
        <taxon>Bacteria</taxon>
        <taxon>Bacillati</taxon>
        <taxon>Actinomycetota</taxon>
        <taxon>Actinomycetes</taxon>
        <taxon>Mycobacteriales</taxon>
        <taxon>Mycobacteriaceae</taxon>
        <taxon>Mycobacterium</taxon>
    </lineage>
</organism>
<dbReference type="InterPro" id="IPR013216">
    <property type="entry name" value="Methyltransf_11"/>
</dbReference>
<name>A0ABT3S8V9_9MYCO</name>
<keyword evidence="2" id="KW-0489">Methyltransferase</keyword>
<proteinExistence type="predicted"/>
<accession>A0ABT3S8V9</accession>
<gene>
    <name evidence="2" type="ORF">ORI27_04450</name>
</gene>
<evidence type="ECO:0000259" key="1">
    <source>
        <dbReference type="Pfam" id="PF08241"/>
    </source>
</evidence>
<comment type="caution">
    <text evidence="2">The sequence shown here is derived from an EMBL/GenBank/DDBJ whole genome shotgun (WGS) entry which is preliminary data.</text>
</comment>
<dbReference type="Proteomes" id="UP001300745">
    <property type="component" value="Unassembled WGS sequence"/>
</dbReference>
<feature type="domain" description="Methyltransferase type 11" evidence="1">
    <location>
        <begin position="7"/>
        <end position="84"/>
    </location>
</feature>
<sequence length="105" mass="11148">MRSVANIGAGTGSYETPRVVVAVEPSSVMIAQRARSGAPAVRGAAEHLPIGTGAVDAAMAILTIHHWADLAAGVAEMIRVARRRVVVFTWDHSVFSRFWLLRGAA</sequence>
<evidence type="ECO:0000313" key="2">
    <source>
        <dbReference type="EMBL" id="MCX2935936.1"/>
    </source>
</evidence>
<keyword evidence="3" id="KW-1185">Reference proteome</keyword>
<dbReference type="GO" id="GO:0008168">
    <property type="term" value="F:methyltransferase activity"/>
    <property type="evidence" value="ECO:0007669"/>
    <property type="project" value="UniProtKB-KW"/>
</dbReference>
<dbReference type="SUPFAM" id="SSF53335">
    <property type="entry name" value="S-adenosyl-L-methionine-dependent methyltransferases"/>
    <property type="match status" value="1"/>
</dbReference>
<dbReference type="Pfam" id="PF08241">
    <property type="entry name" value="Methyltransf_11"/>
    <property type="match status" value="1"/>
</dbReference>
<dbReference type="EMBL" id="JAPJDO010000003">
    <property type="protein sequence ID" value="MCX2935936.1"/>
    <property type="molecule type" value="Genomic_DNA"/>
</dbReference>
<dbReference type="GO" id="GO:0032259">
    <property type="term" value="P:methylation"/>
    <property type="evidence" value="ECO:0007669"/>
    <property type="project" value="UniProtKB-KW"/>
</dbReference>
<keyword evidence="2" id="KW-0808">Transferase</keyword>
<dbReference type="Gene3D" id="3.40.50.150">
    <property type="entry name" value="Vaccinia Virus protein VP39"/>
    <property type="match status" value="1"/>
</dbReference>
<protein>
    <submittedName>
        <fullName evidence="2">Methyltransferase domain-containing protein</fullName>
    </submittedName>
</protein>
<reference evidence="2 3" key="1">
    <citation type="submission" date="2022-11" db="EMBL/GenBank/DDBJ databases">
        <title>Mycobacterium sp. nov.</title>
        <authorList>
            <person name="Papic B."/>
            <person name="Spicic S."/>
            <person name="Duvnjak S."/>
        </authorList>
    </citation>
    <scope>NUCLEOTIDE SEQUENCE [LARGE SCALE GENOMIC DNA]</scope>
    <source>
        <strain evidence="2 3">CVI_P4</strain>
    </source>
</reference>